<dbReference type="EMBL" id="OIVN01000750">
    <property type="protein sequence ID" value="SPC85019.1"/>
    <property type="molecule type" value="Genomic_DNA"/>
</dbReference>
<evidence type="ECO:0000313" key="2">
    <source>
        <dbReference type="EMBL" id="SPC75266.1"/>
    </source>
</evidence>
<gene>
    <name evidence="3" type="ORF">FSB_LOCUS12901</name>
    <name evidence="4" type="ORF">FSB_LOCUS20545</name>
    <name evidence="2" type="ORF">FSB_LOCUS3148</name>
    <name evidence="5" type="ORF">FSB_LOCUS34757</name>
    <name evidence="6" type="ORF">FSB_LOCUS43195</name>
</gene>
<accession>A0A2N9FZL7</accession>
<evidence type="ECO:0000313" key="5">
    <source>
        <dbReference type="EMBL" id="SPD06875.1"/>
    </source>
</evidence>
<reference evidence="4" key="1">
    <citation type="submission" date="2018-02" db="EMBL/GenBank/DDBJ databases">
        <authorList>
            <person name="Cohen D.B."/>
            <person name="Kent A.D."/>
        </authorList>
    </citation>
    <scope>NUCLEOTIDE SEQUENCE</scope>
</reference>
<protein>
    <submittedName>
        <fullName evidence="4">Uncharacterized protein</fullName>
    </submittedName>
</protein>
<organism evidence="4">
    <name type="scientific">Fagus sylvatica</name>
    <name type="common">Beechnut</name>
    <dbReference type="NCBI Taxonomy" id="28930"/>
    <lineage>
        <taxon>Eukaryota</taxon>
        <taxon>Viridiplantae</taxon>
        <taxon>Streptophyta</taxon>
        <taxon>Embryophyta</taxon>
        <taxon>Tracheophyta</taxon>
        <taxon>Spermatophyta</taxon>
        <taxon>Magnoliopsida</taxon>
        <taxon>eudicotyledons</taxon>
        <taxon>Gunneridae</taxon>
        <taxon>Pentapetalae</taxon>
        <taxon>rosids</taxon>
        <taxon>fabids</taxon>
        <taxon>Fagales</taxon>
        <taxon>Fagaceae</taxon>
        <taxon>Fagus</taxon>
    </lineage>
</organism>
<evidence type="ECO:0000313" key="4">
    <source>
        <dbReference type="EMBL" id="SPC92663.1"/>
    </source>
</evidence>
<dbReference type="EMBL" id="OIVN01000150">
    <property type="protein sequence ID" value="SPC75266.1"/>
    <property type="molecule type" value="Genomic_DNA"/>
</dbReference>
<dbReference type="EMBL" id="OIVN01004077">
    <property type="protein sequence ID" value="SPD15313.1"/>
    <property type="molecule type" value="Genomic_DNA"/>
</dbReference>
<proteinExistence type="predicted"/>
<dbReference type="AlphaFoldDB" id="A0A2N9FZL7"/>
<dbReference type="EMBL" id="OIVN01001326">
    <property type="protein sequence ID" value="SPC92663.1"/>
    <property type="molecule type" value="Genomic_DNA"/>
</dbReference>
<name>A0A2N9FZL7_FAGSY</name>
<evidence type="ECO:0000256" key="1">
    <source>
        <dbReference type="SAM" id="MobiDB-lite"/>
    </source>
</evidence>
<sequence>MGLMSSSDHKDTAIPSAELSSSWSCTSLQLLCSSARSRVLKCFSYKRDPILLLLLLLSCLPLRFLRLSSTLNFGLAVFGLAESIKCLQDFSISLHLLCVLGV</sequence>
<evidence type="ECO:0000313" key="6">
    <source>
        <dbReference type="EMBL" id="SPD15313.1"/>
    </source>
</evidence>
<evidence type="ECO:0000313" key="3">
    <source>
        <dbReference type="EMBL" id="SPC85019.1"/>
    </source>
</evidence>
<feature type="region of interest" description="Disordered" evidence="1">
    <location>
        <begin position="1"/>
        <end position="20"/>
    </location>
</feature>
<dbReference type="EMBL" id="OIVN01002846">
    <property type="protein sequence ID" value="SPD06875.1"/>
    <property type="molecule type" value="Genomic_DNA"/>
</dbReference>